<gene>
    <name evidence="1" type="ORF">DDQ41_03655</name>
</gene>
<keyword evidence="2" id="KW-1185">Reference proteome</keyword>
<evidence type="ECO:0008006" key="3">
    <source>
        <dbReference type="Google" id="ProtNLM"/>
    </source>
</evidence>
<dbReference type="RefSeq" id="WP_109293171.1">
    <property type="nucleotide sequence ID" value="NZ_JBFAMD010000066.1"/>
</dbReference>
<reference evidence="1 2" key="1">
    <citation type="submission" date="2018-05" db="EMBL/GenBank/DDBJ databases">
        <title>Complete genome sequence of the Type Strain of Streptomyces spongiicola HNM0071, the producer of staurosporine.</title>
        <authorList>
            <person name="Zhou S."/>
            <person name="Huang X."/>
        </authorList>
    </citation>
    <scope>NUCLEOTIDE SEQUENCE [LARGE SCALE GENOMIC DNA]</scope>
    <source>
        <strain evidence="1 2">HNM0071</strain>
    </source>
</reference>
<organism evidence="1 2">
    <name type="scientific">Streptomyces spongiicola</name>
    <dbReference type="NCBI Taxonomy" id="1690221"/>
    <lineage>
        <taxon>Bacteria</taxon>
        <taxon>Bacillati</taxon>
        <taxon>Actinomycetota</taxon>
        <taxon>Actinomycetes</taxon>
        <taxon>Kitasatosporales</taxon>
        <taxon>Streptomycetaceae</taxon>
        <taxon>Streptomyces</taxon>
    </lineage>
</organism>
<dbReference type="EMBL" id="CP029254">
    <property type="protein sequence ID" value="AWK08180.1"/>
    <property type="molecule type" value="Genomic_DNA"/>
</dbReference>
<evidence type="ECO:0000313" key="2">
    <source>
        <dbReference type="Proteomes" id="UP000245051"/>
    </source>
</evidence>
<accession>A0ABN5KF90</accession>
<dbReference type="Proteomes" id="UP000245051">
    <property type="component" value="Chromosome"/>
</dbReference>
<protein>
    <recommendedName>
        <fullName evidence="3">Bacterial Ig domain-containing protein</fullName>
    </recommendedName>
</protein>
<sequence length="102" mass="10620">MSNNVTAPYARAAAHINAGGNLVRGKNITSVSRPETGKYIITVATTIKASESVVLASIDRSGAWGTEALAGIPGNPPDDHTFIVWTGKDGGASNQPFHFMVP</sequence>
<proteinExistence type="predicted"/>
<name>A0ABN5KF90_9ACTN</name>
<evidence type="ECO:0000313" key="1">
    <source>
        <dbReference type="EMBL" id="AWK08180.1"/>
    </source>
</evidence>